<keyword evidence="2" id="KW-1185">Reference proteome</keyword>
<evidence type="ECO:0000313" key="2">
    <source>
        <dbReference type="Proteomes" id="UP000003460"/>
    </source>
</evidence>
<name>C9LDY2_9BACT</name>
<protein>
    <submittedName>
        <fullName evidence="1">Uncharacterized protein</fullName>
    </submittedName>
</protein>
<reference evidence="1" key="1">
    <citation type="submission" date="2009-09" db="EMBL/GenBank/DDBJ databases">
        <authorList>
            <person name="Weinstock G."/>
            <person name="Sodergren E."/>
            <person name="Clifton S."/>
            <person name="Fulton L."/>
            <person name="Fulton B."/>
            <person name="Courtney L."/>
            <person name="Fronick C."/>
            <person name="Harrison M."/>
            <person name="Strong C."/>
            <person name="Farmer C."/>
            <person name="Delahaunty K."/>
            <person name="Markovic C."/>
            <person name="Hall O."/>
            <person name="Minx P."/>
            <person name="Tomlinson C."/>
            <person name="Mitreva M."/>
            <person name="Nelson J."/>
            <person name="Hou S."/>
            <person name="Wollam A."/>
            <person name="Pepin K.H."/>
            <person name="Johnson M."/>
            <person name="Bhonagiri V."/>
            <person name="Nash W.E."/>
            <person name="Warren W."/>
            <person name="Chinwalla A."/>
            <person name="Mardis E.R."/>
            <person name="Wilson R.K."/>
        </authorList>
    </citation>
    <scope>NUCLEOTIDE SEQUENCE [LARGE SCALE GENOMIC DNA]</scope>
    <source>
        <strain evidence="1">ATCC 51259</strain>
    </source>
</reference>
<evidence type="ECO:0000313" key="1">
    <source>
        <dbReference type="EMBL" id="EEX72744.1"/>
    </source>
</evidence>
<dbReference type="HOGENOM" id="CLU_205310_0_0_10"/>
<accession>C9LDY2</accession>
<dbReference type="EMBL" id="ACIJ02000007">
    <property type="protein sequence ID" value="EEX72744.1"/>
    <property type="molecule type" value="Genomic_DNA"/>
</dbReference>
<sequence>MASHVVNTSLSRRKRNIGENMVTGCELVVFLYSATDRDRQNSMGY</sequence>
<dbReference type="Proteomes" id="UP000003460">
    <property type="component" value="Unassembled WGS sequence"/>
</dbReference>
<gene>
    <name evidence="1" type="ORF">GCWU000325_00406</name>
</gene>
<organism evidence="1 2">
    <name type="scientific">Alloprevotella tannerae ATCC 51259</name>
    <dbReference type="NCBI Taxonomy" id="626522"/>
    <lineage>
        <taxon>Bacteria</taxon>
        <taxon>Pseudomonadati</taxon>
        <taxon>Bacteroidota</taxon>
        <taxon>Bacteroidia</taxon>
        <taxon>Bacteroidales</taxon>
        <taxon>Prevotellaceae</taxon>
        <taxon>Alloprevotella</taxon>
    </lineage>
</organism>
<comment type="caution">
    <text evidence="1">The sequence shown here is derived from an EMBL/GenBank/DDBJ whole genome shotgun (WGS) entry which is preliminary data.</text>
</comment>
<dbReference type="STRING" id="626522.GCWU000325_00406"/>
<dbReference type="AlphaFoldDB" id="C9LDY2"/>
<proteinExistence type="predicted"/>